<dbReference type="AlphaFoldDB" id="A0A815RRR5"/>
<name>A0A815RRR5_9BILA</name>
<evidence type="ECO:0000313" key="3">
    <source>
        <dbReference type="Proteomes" id="UP000663829"/>
    </source>
</evidence>
<sequence length="399" mass="46079">DGKKTAYILNVKQPVTRSSKIADACPVSHFVENFQNIDDSYTILTNITPPRESIKLKFFKLIPELITIRKCEQSIIKRLEQDPLQSAFSYIDLCMGVDHPILIITNLIIACLYLYKAMKQHVTNAGMYAYRSTIFDLSYEIFSLIQRHIPLQIKFYVSKLLFTVIICSNQLFKSSILLESSSIRRTEHTGLIISKQESRIIEGFLTNVIQLSQIVPFIQMPTTLSSDIFYLTISGQNFLVEYLKSKSIICDNYLYQYYLFEVHGMTINIDSGDIEFLFERATTPYSNLFDLSDVDEVFSHNLTYAAFSLEHPTIDLLQHPFHEMKFLPTTELSETNYLMTLLHTDYLLKMMSSGIEISTKQSFLISNEANFMKRLPQDLQYALKRILQQQLESIGDKCT</sequence>
<evidence type="ECO:0000313" key="1">
    <source>
        <dbReference type="EMBL" id="CAF1480414.1"/>
    </source>
</evidence>
<dbReference type="EMBL" id="CAJNOQ010021083">
    <property type="protein sequence ID" value="CAF1480414.1"/>
    <property type="molecule type" value="Genomic_DNA"/>
</dbReference>
<feature type="non-terminal residue" evidence="1">
    <location>
        <position position="1"/>
    </location>
</feature>
<organism evidence="1 3">
    <name type="scientific">Didymodactylos carnosus</name>
    <dbReference type="NCBI Taxonomy" id="1234261"/>
    <lineage>
        <taxon>Eukaryota</taxon>
        <taxon>Metazoa</taxon>
        <taxon>Spiralia</taxon>
        <taxon>Gnathifera</taxon>
        <taxon>Rotifera</taxon>
        <taxon>Eurotatoria</taxon>
        <taxon>Bdelloidea</taxon>
        <taxon>Philodinida</taxon>
        <taxon>Philodinidae</taxon>
        <taxon>Didymodactylos</taxon>
    </lineage>
</organism>
<gene>
    <name evidence="1" type="ORF">GPM918_LOCUS35814</name>
    <name evidence="2" type="ORF">SRO942_LOCUS36539</name>
</gene>
<evidence type="ECO:0000313" key="2">
    <source>
        <dbReference type="EMBL" id="CAF4345614.1"/>
    </source>
</evidence>
<dbReference type="EMBL" id="CAJOBC010086563">
    <property type="protein sequence ID" value="CAF4345614.1"/>
    <property type="molecule type" value="Genomic_DNA"/>
</dbReference>
<keyword evidence="3" id="KW-1185">Reference proteome</keyword>
<protein>
    <submittedName>
        <fullName evidence="1">Uncharacterized protein</fullName>
    </submittedName>
</protein>
<accession>A0A815RRR5</accession>
<dbReference type="Proteomes" id="UP000663829">
    <property type="component" value="Unassembled WGS sequence"/>
</dbReference>
<proteinExistence type="predicted"/>
<reference evidence="1" key="1">
    <citation type="submission" date="2021-02" db="EMBL/GenBank/DDBJ databases">
        <authorList>
            <person name="Nowell W R."/>
        </authorList>
    </citation>
    <scope>NUCLEOTIDE SEQUENCE</scope>
</reference>
<dbReference type="Proteomes" id="UP000681722">
    <property type="component" value="Unassembled WGS sequence"/>
</dbReference>
<dbReference type="OrthoDB" id="10032891at2759"/>
<comment type="caution">
    <text evidence="1">The sequence shown here is derived from an EMBL/GenBank/DDBJ whole genome shotgun (WGS) entry which is preliminary data.</text>
</comment>